<keyword evidence="7 9" id="KW-0413">Isomerase</keyword>
<dbReference type="STRING" id="67767.A0A0J7ML76"/>
<evidence type="ECO:0000313" key="10">
    <source>
        <dbReference type="Proteomes" id="UP000036403"/>
    </source>
</evidence>
<comment type="similarity">
    <text evidence="4">Belongs to the IPP isomerase type 1 family.</text>
</comment>
<dbReference type="PANTHER" id="PTHR10885:SF0">
    <property type="entry name" value="ISOPENTENYL-DIPHOSPHATE DELTA-ISOMERASE"/>
    <property type="match status" value="1"/>
</dbReference>
<dbReference type="PANTHER" id="PTHR10885">
    <property type="entry name" value="ISOPENTENYL-DIPHOSPHATE DELTA-ISOMERASE"/>
    <property type="match status" value="1"/>
</dbReference>
<dbReference type="OrthoDB" id="510307at2759"/>
<dbReference type="NCBIfam" id="TIGR02150">
    <property type="entry name" value="IPP_isom_1"/>
    <property type="match status" value="1"/>
</dbReference>
<dbReference type="GO" id="GO:0050992">
    <property type="term" value="P:dimethylallyl diphosphate biosynthetic process"/>
    <property type="evidence" value="ECO:0007669"/>
    <property type="project" value="UniProtKB-UniPathway"/>
</dbReference>
<organism evidence="9 10">
    <name type="scientific">Lasius niger</name>
    <name type="common">Black garden ant</name>
    <dbReference type="NCBI Taxonomy" id="67767"/>
    <lineage>
        <taxon>Eukaryota</taxon>
        <taxon>Metazoa</taxon>
        <taxon>Ecdysozoa</taxon>
        <taxon>Arthropoda</taxon>
        <taxon>Hexapoda</taxon>
        <taxon>Insecta</taxon>
        <taxon>Pterygota</taxon>
        <taxon>Neoptera</taxon>
        <taxon>Endopterygota</taxon>
        <taxon>Hymenoptera</taxon>
        <taxon>Apocrita</taxon>
        <taxon>Aculeata</taxon>
        <taxon>Formicoidea</taxon>
        <taxon>Formicidae</taxon>
        <taxon>Formicinae</taxon>
        <taxon>Lasius</taxon>
        <taxon>Lasius</taxon>
    </lineage>
</organism>
<keyword evidence="10" id="KW-1185">Reference proteome</keyword>
<reference evidence="9 10" key="1">
    <citation type="submission" date="2015-04" db="EMBL/GenBank/DDBJ databases">
        <title>Lasius niger genome sequencing.</title>
        <authorList>
            <person name="Konorov E.A."/>
            <person name="Nikitin M.A."/>
            <person name="Kirill M.V."/>
            <person name="Chang P."/>
        </authorList>
    </citation>
    <scope>NUCLEOTIDE SEQUENCE [LARGE SCALE GENOMIC DNA]</scope>
    <source>
        <tissue evidence="9">Whole</tissue>
    </source>
</reference>
<evidence type="ECO:0000256" key="7">
    <source>
        <dbReference type="ARBA" id="ARBA00023235"/>
    </source>
</evidence>
<dbReference type="InterPro" id="IPR011876">
    <property type="entry name" value="IsopentenylPP_isomerase_typ1"/>
</dbReference>
<comment type="function">
    <text evidence="2">Catalyzes the 1,3-allylic rearrangement of the homoallylic substrate isopentenyl (IPP) to its highly electrophilic allylic isomer, dimethylallyl diphosphate (DMAPP).</text>
</comment>
<dbReference type="AlphaFoldDB" id="A0A0J7ML76"/>
<dbReference type="PIRSF" id="PIRSF018427">
    <property type="entry name" value="Isopntndiph_ism"/>
    <property type="match status" value="1"/>
</dbReference>
<evidence type="ECO:0000313" key="9">
    <source>
        <dbReference type="EMBL" id="KMQ81395.1"/>
    </source>
</evidence>
<comment type="caution">
    <text evidence="9">The sequence shown here is derived from an EMBL/GenBank/DDBJ whole genome shotgun (WGS) entry which is preliminary data.</text>
</comment>
<dbReference type="GO" id="GO:0009240">
    <property type="term" value="P:isopentenyl diphosphate biosynthetic process"/>
    <property type="evidence" value="ECO:0007669"/>
    <property type="project" value="TreeGrafter"/>
</dbReference>
<protein>
    <recommendedName>
        <fullName evidence="5">isopentenyl-diphosphate Delta-isomerase</fullName>
        <ecNumber evidence="5">5.3.3.2</ecNumber>
    </recommendedName>
</protein>
<dbReference type="GO" id="GO:0005737">
    <property type="term" value="C:cytoplasm"/>
    <property type="evidence" value="ECO:0007669"/>
    <property type="project" value="TreeGrafter"/>
</dbReference>
<sequence length="158" mass="17365">MDEMCIVTDENDIPVGKASKKICAHGTSQRSSSGDAISDELTWAGHLMTNIDKGLLHRAFSVFLFNDNNELLLQQRAPGKITFPDMWTNTCCSHPLSVSGETGSTLPEAVEGAKRAAQRKLDHELGIKKEQVIDSVVRIHVASDGKIEKVQDCWNDES</sequence>
<accession>A0A0J7ML76</accession>
<dbReference type="EC" id="5.3.3.2" evidence="5"/>
<dbReference type="InterPro" id="IPR015797">
    <property type="entry name" value="NUDIX_hydrolase-like_dom_sf"/>
</dbReference>
<gene>
    <name evidence="9" type="ORF">RF55_26463</name>
</gene>
<dbReference type="Gene3D" id="3.90.79.10">
    <property type="entry name" value="Nucleoside Triphosphate Pyrophosphohydrolase"/>
    <property type="match status" value="1"/>
</dbReference>
<dbReference type="Pfam" id="PF00293">
    <property type="entry name" value="NUDIX"/>
    <property type="match status" value="1"/>
</dbReference>
<dbReference type="InterPro" id="IPR000086">
    <property type="entry name" value="NUDIX_hydrolase_dom"/>
</dbReference>
<dbReference type="PROSITE" id="PS51462">
    <property type="entry name" value="NUDIX"/>
    <property type="match status" value="1"/>
</dbReference>
<dbReference type="CDD" id="cd02885">
    <property type="entry name" value="NUDIX_IPP_Isomerase"/>
    <property type="match status" value="1"/>
</dbReference>
<feature type="domain" description="Nudix hydrolase" evidence="8">
    <location>
        <begin position="55"/>
        <end position="158"/>
    </location>
</feature>
<dbReference type="PaxDb" id="67767-A0A0J7ML76"/>
<dbReference type="Proteomes" id="UP000036403">
    <property type="component" value="Unassembled WGS sequence"/>
</dbReference>
<comment type="catalytic activity">
    <reaction evidence="1">
        <text>isopentenyl diphosphate = dimethylallyl diphosphate</text>
        <dbReference type="Rhea" id="RHEA:23284"/>
        <dbReference type="ChEBI" id="CHEBI:57623"/>
        <dbReference type="ChEBI" id="CHEBI:128769"/>
        <dbReference type="EC" id="5.3.3.2"/>
    </reaction>
</comment>
<dbReference type="EMBL" id="LBMM01035914">
    <property type="protein sequence ID" value="KMQ81395.1"/>
    <property type="molecule type" value="Genomic_DNA"/>
</dbReference>
<evidence type="ECO:0000256" key="2">
    <source>
        <dbReference type="ARBA" id="ARBA00003951"/>
    </source>
</evidence>
<evidence type="ECO:0000256" key="6">
    <source>
        <dbReference type="ARBA" id="ARBA00023229"/>
    </source>
</evidence>
<feature type="non-terminal residue" evidence="9">
    <location>
        <position position="158"/>
    </location>
</feature>
<evidence type="ECO:0000256" key="5">
    <source>
        <dbReference type="ARBA" id="ARBA00012057"/>
    </source>
</evidence>
<proteinExistence type="inferred from homology"/>
<keyword evidence="6" id="KW-0414">Isoprene biosynthesis</keyword>
<name>A0A0J7ML76_LASNI</name>
<dbReference type="UniPathway" id="UPA00059">
    <property type="reaction ID" value="UER00104"/>
</dbReference>
<comment type="pathway">
    <text evidence="3">Isoprenoid biosynthesis; dimethylallyl diphosphate biosynthesis; dimethylallyl diphosphate from isopentenyl diphosphate: step 1/1.</text>
</comment>
<evidence type="ECO:0000256" key="1">
    <source>
        <dbReference type="ARBA" id="ARBA00000374"/>
    </source>
</evidence>
<evidence type="ECO:0000259" key="8">
    <source>
        <dbReference type="PROSITE" id="PS51462"/>
    </source>
</evidence>
<evidence type="ECO:0000256" key="3">
    <source>
        <dbReference type="ARBA" id="ARBA00004826"/>
    </source>
</evidence>
<dbReference type="GO" id="GO:0004452">
    <property type="term" value="F:isopentenyl-diphosphate delta-isomerase activity"/>
    <property type="evidence" value="ECO:0007669"/>
    <property type="project" value="UniProtKB-EC"/>
</dbReference>
<evidence type="ECO:0000256" key="4">
    <source>
        <dbReference type="ARBA" id="ARBA00007579"/>
    </source>
</evidence>
<dbReference type="SUPFAM" id="SSF55811">
    <property type="entry name" value="Nudix"/>
    <property type="match status" value="1"/>
</dbReference>